<feature type="chain" id="PRO_5024879507" description="Fimbrial-type adhesion domain-containing protein" evidence="1">
    <location>
        <begin position="25"/>
        <end position="199"/>
    </location>
</feature>
<dbReference type="InterPro" id="IPR008966">
    <property type="entry name" value="Adhesion_dom_sf"/>
</dbReference>
<dbReference type="Pfam" id="PF00419">
    <property type="entry name" value="Fimbrial"/>
    <property type="match status" value="1"/>
</dbReference>
<feature type="domain" description="Fimbrial-type adhesion" evidence="2">
    <location>
        <begin position="42"/>
        <end position="198"/>
    </location>
</feature>
<evidence type="ECO:0000256" key="1">
    <source>
        <dbReference type="SAM" id="SignalP"/>
    </source>
</evidence>
<protein>
    <recommendedName>
        <fullName evidence="2">Fimbrial-type adhesion domain-containing protein</fullName>
    </recommendedName>
</protein>
<dbReference type="InterPro" id="IPR000259">
    <property type="entry name" value="Adhesion_dom_fimbrial"/>
</dbReference>
<organism evidence="3">
    <name type="scientific">Salmonella enterica subsp. enterica serovar Aqua</name>
    <dbReference type="NCBI Taxonomy" id="1302615"/>
    <lineage>
        <taxon>Bacteria</taxon>
        <taxon>Pseudomonadati</taxon>
        <taxon>Pseudomonadota</taxon>
        <taxon>Gammaproteobacteria</taxon>
        <taxon>Enterobacterales</taxon>
        <taxon>Enterobacteriaceae</taxon>
        <taxon>Salmonella</taxon>
    </lineage>
</organism>
<dbReference type="SUPFAM" id="SSF49401">
    <property type="entry name" value="Bacterial adhesins"/>
    <property type="match status" value="1"/>
</dbReference>
<sequence length="199" mass="20254">MFKKTIISAAIIAVVMGYTATATAEAPATVSSGSGKFGGGTIIFTGSVTEAPCSIPPGDQNQTVDLGAVSAQALTSGKGSEPVSIKINLKNCDLGTDSKYSKASLKFQDNGDMQAAGKSKGLLNTTGSSDIAVQLLNRSNAPIDFTSDATMKPGTEVTLSTGADSDIIFRAHLLGTTGATKTPTAGAIKAQVSYLLDYH</sequence>
<proteinExistence type="predicted"/>
<reference evidence="3" key="1">
    <citation type="submission" date="2018-12" db="EMBL/GenBank/DDBJ databases">
        <authorList>
            <person name="Ashton P.M."/>
            <person name="Dallman T."/>
            <person name="Nair S."/>
            <person name="De Pinna E."/>
            <person name="Peters T."/>
            <person name="Grant K."/>
        </authorList>
    </citation>
    <scope>NUCLEOTIDE SEQUENCE</scope>
    <source>
        <strain evidence="3">650060</strain>
    </source>
</reference>
<dbReference type="GO" id="GO:0009289">
    <property type="term" value="C:pilus"/>
    <property type="evidence" value="ECO:0007669"/>
    <property type="project" value="InterPro"/>
</dbReference>
<keyword evidence="1" id="KW-0732">Signal</keyword>
<dbReference type="InterPro" id="IPR050263">
    <property type="entry name" value="Bact_Fimbrial_Adh_Pro"/>
</dbReference>
<comment type="caution">
    <text evidence="3">The sequence shown here is derived from an EMBL/GenBank/DDBJ whole genome shotgun (WGS) entry which is preliminary data.</text>
</comment>
<gene>
    <name evidence="3" type="ORF">EKG95_25575</name>
</gene>
<dbReference type="InterPro" id="IPR036937">
    <property type="entry name" value="Adhesion_dom_fimbrial_sf"/>
</dbReference>
<feature type="signal peptide" evidence="1">
    <location>
        <begin position="1"/>
        <end position="24"/>
    </location>
</feature>
<accession>A0A5X6ER47</accession>
<dbReference type="Gene3D" id="2.60.40.1090">
    <property type="entry name" value="Fimbrial-type adhesion domain"/>
    <property type="match status" value="1"/>
</dbReference>
<dbReference type="PANTHER" id="PTHR33420">
    <property type="entry name" value="FIMBRIAL SUBUNIT ELFA-RELATED"/>
    <property type="match status" value="1"/>
</dbReference>
<evidence type="ECO:0000313" key="3">
    <source>
        <dbReference type="EMBL" id="ECA3795118.1"/>
    </source>
</evidence>
<dbReference type="AlphaFoldDB" id="A0A5X6ER47"/>
<name>A0A5X6ER47_SALET</name>
<evidence type="ECO:0000259" key="2">
    <source>
        <dbReference type="Pfam" id="PF00419"/>
    </source>
</evidence>
<dbReference type="GO" id="GO:0043709">
    <property type="term" value="P:cell adhesion involved in single-species biofilm formation"/>
    <property type="evidence" value="ECO:0007669"/>
    <property type="project" value="TreeGrafter"/>
</dbReference>
<dbReference type="EMBL" id="AAHUDZ010000062">
    <property type="protein sequence ID" value="ECA3795118.1"/>
    <property type="molecule type" value="Genomic_DNA"/>
</dbReference>
<dbReference type="PANTHER" id="PTHR33420:SF11">
    <property type="entry name" value="FIMBRIAL-LIKE PROTEIN"/>
    <property type="match status" value="1"/>
</dbReference>